<evidence type="ECO:0000256" key="5">
    <source>
        <dbReference type="PIRNR" id="PIRNR038471"/>
    </source>
</evidence>
<accession>A0A940S3U4</accession>
<dbReference type="InterPro" id="IPR007221">
    <property type="entry name" value="MreC"/>
</dbReference>
<comment type="similarity">
    <text evidence="1 5">Belongs to the MreC family.</text>
</comment>
<keyword evidence="9" id="KW-1185">Reference proteome</keyword>
<reference evidence="8" key="1">
    <citation type="submission" date="2021-03" db="EMBL/GenBank/DDBJ databases">
        <authorList>
            <person name="So Y."/>
        </authorList>
    </citation>
    <scope>NUCLEOTIDE SEQUENCE</scope>
    <source>
        <strain evidence="8">SG15</strain>
    </source>
</reference>
<evidence type="ECO:0000256" key="4">
    <source>
        <dbReference type="ARBA" id="ARBA00032089"/>
    </source>
</evidence>
<dbReference type="PIRSF" id="PIRSF038471">
    <property type="entry name" value="MreC"/>
    <property type="match status" value="1"/>
</dbReference>
<dbReference type="GO" id="GO:0005886">
    <property type="term" value="C:plasma membrane"/>
    <property type="evidence" value="ECO:0007669"/>
    <property type="project" value="TreeGrafter"/>
</dbReference>
<evidence type="ECO:0000256" key="1">
    <source>
        <dbReference type="ARBA" id="ARBA00009369"/>
    </source>
</evidence>
<organism evidence="8 9">
    <name type="scientific">Roseomonas indoligenes</name>
    <dbReference type="NCBI Taxonomy" id="2820811"/>
    <lineage>
        <taxon>Bacteria</taxon>
        <taxon>Pseudomonadati</taxon>
        <taxon>Pseudomonadota</taxon>
        <taxon>Alphaproteobacteria</taxon>
        <taxon>Acetobacterales</taxon>
        <taxon>Roseomonadaceae</taxon>
        <taxon>Roseomonas</taxon>
    </lineage>
</organism>
<dbReference type="PANTHER" id="PTHR34138:SF1">
    <property type="entry name" value="CELL SHAPE-DETERMINING PROTEIN MREC"/>
    <property type="match status" value="1"/>
</dbReference>
<evidence type="ECO:0000256" key="2">
    <source>
        <dbReference type="ARBA" id="ARBA00013855"/>
    </source>
</evidence>
<evidence type="ECO:0000313" key="8">
    <source>
        <dbReference type="EMBL" id="MBP0492611.1"/>
    </source>
</evidence>
<dbReference type="GO" id="GO:0008360">
    <property type="term" value="P:regulation of cell shape"/>
    <property type="evidence" value="ECO:0007669"/>
    <property type="project" value="UniProtKB-KW"/>
</dbReference>
<dbReference type="InterPro" id="IPR042177">
    <property type="entry name" value="Cell/Rod_1"/>
</dbReference>
<feature type="domain" description="Rod shape-determining protein MreC beta-barrel core" evidence="7">
    <location>
        <begin position="126"/>
        <end position="260"/>
    </location>
</feature>
<dbReference type="PANTHER" id="PTHR34138">
    <property type="entry name" value="CELL SHAPE-DETERMINING PROTEIN MREC"/>
    <property type="match status" value="1"/>
</dbReference>
<dbReference type="Gene3D" id="2.40.10.350">
    <property type="entry name" value="Rod shape-determining protein MreC, domain 2"/>
    <property type="match status" value="1"/>
</dbReference>
<evidence type="ECO:0000313" key="9">
    <source>
        <dbReference type="Proteomes" id="UP000677537"/>
    </source>
</evidence>
<dbReference type="EMBL" id="JAGIZA010000004">
    <property type="protein sequence ID" value="MBP0492611.1"/>
    <property type="molecule type" value="Genomic_DNA"/>
</dbReference>
<dbReference type="RefSeq" id="WP_209372325.1">
    <property type="nucleotide sequence ID" value="NZ_JAGIZA010000004.1"/>
</dbReference>
<evidence type="ECO:0000256" key="6">
    <source>
        <dbReference type="SAM" id="Coils"/>
    </source>
</evidence>
<evidence type="ECO:0000259" key="7">
    <source>
        <dbReference type="Pfam" id="PF04085"/>
    </source>
</evidence>
<proteinExistence type="inferred from homology"/>
<dbReference type="Pfam" id="PF04085">
    <property type="entry name" value="MreC"/>
    <property type="match status" value="1"/>
</dbReference>
<dbReference type="Gene3D" id="2.40.10.340">
    <property type="entry name" value="Rod shape-determining protein MreC, domain 1"/>
    <property type="match status" value="1"/>
</dbReference>
<dbReference type="AlphaFoldDB" id="A0A940S3U4"/>
<keyword evidence="3 5" id="KW-0133">Cell shape</keyword>
<keyword evidence="6" id="KW-0175">Coiled coil</keyword>
<dbReference type="InterPro" id="IPR055342">
    <property type="entry name" value="MreC_beta-barrel_core"/>
</dbReference>
<dbReference type="InterPro" id="IPR042175">
    <property type="entry name" value="Cell/Rod_MreC_2"/>
</dbReference>
<evidence type="ECO:0000256" key="3">
    <source>
        <dbReference type="ARBA" id="ARBA00022960"/>
    </source>
</evidence>
<comment type="caution">
    <text evidence="8">The sequence shown here is derived from an EMBL/GenBank/DDBJ whole genome shotgun (WGS) entry which is preliminary data.</text>
</comment>
<dbReference type="NCBIfam" id="NF010512">
    <property type="entry name" value="PRK13922.12-1"/>
    <property type="match status" value="1"/>
</dbReference>
<comment type="function">
    <text evidence="5">Involved in formation and maintenance of cell shape.</text>
</comment>
<gene>
    <name evidence="8" type="primary">mreC</name>
    <name evidence="8" type="ORF">J5Y10_07450</name>
</gene>
<dbReference type="Proteomes" id="UP000677537">
    <property type="component" value="Unassembled WGS sequence"/>
</dbReference>
<feature type="coiled-coil region" evidence="6">
    <location>
        <begin position="76"/>
        <end position="110"/>
    </location>
</feature>
<protein>
    <recommendedName>
        <fullName evidence="2 5">Cell shape-determining protein MreC</fullName>
    </recommendedName>
    <alternativeName>
        <fullName evidence="4 5">Cell shape protein MreC</fullName>
    </alternativeName>
</protein>
<sequence>MIRLSVPLRQALARLSVPVLIAAAFGTMLLGKADTVLVERTRMALADLLAPLYSVASEPIGAVREAVTEVQGLLNLREETARLREENERLHRWQAAALALEAENALLRRQLTFVPDPAPQFHTARVVADAGGTYAKAVLIATGPFLQVQKGQVALDERGLAGRVTEVGGRSARILLVTDMNSRIPVVLEGSRARAMMVGTNGARPRLQHWPAGMQPQDGDRVVTSAESATFPAGLPVGVVHLGETGWPEVELYARLDRLDLLRIFEFGLAGILPPEAVTRPDPSVRPRH</sequence>
<name>A0A940S3U4_9PROT</name>